<dbReference type="InterPro" id="IPR011989">
    <property type="entry name" value="ARM-like"/>
</dbReference>
<dbReference type="SUPFAM" id="SSF48371">
    <property type="entry name" value="ARM repeat"/>
    <property type="match status" value="1"/>
</dbReference>
<feature type="compositionally biased region" description="Low complexity" evidence="1">
    <location>
        <begin position="1526"/>
        <end position="1535"/>
    </location>
</feature>
<sequence>MNDQATLLKWAQQLPASPYGKEACAKLLEAVSQQRLALPAIHQAGLLQPLCVALRSKDAYAQQRAVAVLLEASRCGAGGEVELAAAPGCCQALLDLVATNMPVQSTVFEAGQQPLAHNSLETAGPGCGALEGVTSTVPPATAAGAAPLPTSTNESSNGAAGKAIYPQASQQLQLADRPPALNAWEDPHEAARAACSLLWRISTDSEGRELLMGGTSALVQVLMVLLGTPSSALRMAASGALFNLSQEPRVQSQLVNRAQELVPILMGLLARAGSDLQAAIAAYAAAGGNPWTCLSETASASGRASPDVSLAHPALLAAAAGGGGSGGGTRRNLGHTDWTNMYTPAGSRGSCGSGGAAWSSQPASPYGSAPTAATASSPEAVAATLMHVAGLLRVLCCNVSVAGTMAAQEGQFMGRLLRALAQTGIAAVTLCRHLPSPLQQHQSQQPPTPSQTPPPQPQPQPQSQPQQQQQVAPPPPLLDCLGRFQILCGGVVAALAAHAPLDAAVPASSSGVIPAASGVVATGPAVAHAFMSALYGYCCEADNAGIAVLAANPGVATALALSLSYGARVLGVEAHLAQAHPHLQPCPTTVAFGGGGAGNSIPDPSVRGGAGGGAATGAPVGAAAIALATSDSGCGGIGAAALGSLDPAGALGAAVYALHSMRVVAASSLATEALVAADCGALPILRTLSYFLIHRSMDQTTSLDEEAFAVQAIASGTLAKLAEQPAVRDMVVVQEALAPPPEVLSAMALLLMLPPAPPPPLVWGTAAGDSAAAASRSFVASLLAAIAQHGPYSYEMFTQVIVNTRGALGTIISLLPSPTATSTRGERESQQQLLTSAAASGDLGASIGSVLGLAARGSGSSPLAAGGGGASHASSGPLPAAGAVAGSGCPESAVVNGSGGGGVAGEPYDDAAAAGVEAALALCSVAAHSRDVARVLAGKTTLVPTLLAVLRERRPVLPVSASDSWSAAWQRQWQWQAGLRVKVLRLLCTLTMQLGESSVRTDLVADSGLVPALVHCLGLQQPPGVVAAALEWLSLLLQHPTFMQDRMQGPTANEFLGRVLELLQLLPHTGVTAAGALTPSRAASLATAISLCASSAKDGSSTPGSGGAGGGNTGGASLAAAAAAAAAAASSRSGKALAAGGTSSGNRSGRHEGGSSLNSSLRGNARTSPLAAIMSSSASSAAAGAGAAAPLTSTPDLAAGHPAVSAAAAVVLHRLMASSSALRNQLCAVPGLVSSVLRHVHRLLDQLAVDGYLLPAVVATLLSSLLAVLCVLADSGDASTLDTNPMRSLQRKLSTTTSSNGRRFLKRYSSTASDAPYMIACSGGGQARSAGEPGPNGLGGGAGGSADATRQMLDTPYCMDVLCEAIDVTHAVVEAEERAVSARSAGGPAGTGAAGGARTASGGARRLLSGYGGGGAAAGHNQIGDVVPGTSPSKIPAAAIPLSGRSRPHIPAMGGLQWHSLPLFKLATEPGAADAWAAAVGEGPRGWGIPHGSTAAVTAGFPIHGGPAAACSLWSGSHFLDSSAAASPGVAVPRSPSKRRRCSHGTATNTTLGGSPATPLKRAAPGQIADIRRNALRALQRLVGFWAFAARSEVELADALPGLLAELDVEL</sequence>
<evidence type="ECO:0000313" key="3">
    <source>
        <dbReference type="Proteomes" id="UP001165090"/>
    </source>
</evidence>
<feature type="compositionally biased region" description="Gly residues" evidence="1">
    <location>
        <begin position="320"/>
        <end position="329"/>
    </location>
</feature>
<feature type="region of interest" description="Disordered" evidence="1">
    <location>
        <begin position="1324"/>
        <end position="1345"/>
    </location>
</feature>
<feature type="region of interest" description="Disordered" evidence="1">
    <location>
        <begin position="320"/>
        <end position="339"/>
    </location>
</feature>
<dbReference type="InterPro" id="IPR016024">
    <property type="entry name" value="ARM-type_fold"/>
</dbReference>
<feature type="region of interest" description="Disordered" evidence="1">
    <location>
        <begin position="353"/>
        <end position="373"/>
    </location>
</feature>
<feature type="compositionally biased region" description="Low complexity" evidence="1">
    <location>
        <begin position="138"/>
        <end position="152"/>
    </location>
</feature>
<feature type="compositionally biased region" description="Low complexity" evidence="1">
    <location>
        <begin position="1154"/>
        <end position="1163"/>
    </location>
</feature>
<proteinExistence type="predicted"/>
<feature type="compositionally biased region" description="Pro residues" evidence="1">
    <location>
        <begin position="446"/>
        <end position="462"/>
    </location>
</feature>
<protein>
    <submittedName>
        <fullName evidence="2">Uncharacterized protein</fullName>
    </submittedName>
</protein>
<accession>A0ABQ5SGF9</accession>
<name>A0ABQ5SGF9_9CHLO</name>
<dbReference type="Gene3D" id="1.25.10.10">
    <property type="entry name" value="Leucine-rich Repeat Variant"/>
    <property type="match status" value="2"/>
</dbReference>
<reference evidence="2 3" key="1">
    <citation type="journal article" date="2023" name="IScience">
        <title>Expanded male sex-determining region conserved during the evolution of homothallism in the green alga Volvox.</title>
        <authorList>
            <person name="Yamamoto K."/>
            <person name="Matsuzaki R."/>
            <person name="Mahakham W."/>
            <person name="Heman W."/>
            <person name="Sekimoto H."/>
            <person name="Kawachi M."/>
            <person name="Minakuchi Y."/>
            <person name="Toyoda A."/>
            <person name="Nozaki H."/>
        </authorList>
    </citation>
    <scope>NUCLEOTIDE SEQUENCE [LARGE SCALE GENOMIC DNA]</scope>
    <source>
        <strain evidence="2 3">NIES-4468</strain>
    </source>
</reference>
<feature type="non-terminal residue" evidence="2">
    <location>
        <position position="1611"/>
    </location>
</feature>
<evidence type="ECO:0000256" key="1">
    <source>
        <dbReference type="SAM" id="MobiDB-lite"/>
    </source>
</evidence>
<comment type="caution">
    <text evidence="2">The sequence shown here is derived from an EMBL/GenBank/DDBJ whole genome shotgun (WGS) entry which is preliminary data.</text>
</comment>
<feature type="region of interest" description="Disordered" evidence="1">
    <location>
        <begin position="1136"/>
        <end position="1163"/>
    </location>
</feature>
<feature type="region of interest" description="Disordered" evidence="1">
    <location>
        <begin position="437"/>
        <end position="473"/>
    </location>
</feature>
<organism evidence="2 3">
    <name type="scientific">Volvox africanus</name>
    <dbReference type="NCBI Taxonomy" id="51714"/>
    <lineage>
        <taxon>Eukaryota</taxon>
        <taxon>Viridiplantae</taxon>
        <taxon>Chlorophyta</taxon>
        <taxon>core chlorophytes</taxon>
        <taxon>Chlorophyceae</taxon>
        <taxon>CS clade</taxon>
        <taxon>Chlamydomonadales</taxon>
        <taxon>Volvocaceae</taxon>
        <taxon>Volvox</taxon>
    </lineage>
</organism>
<gene>
    <name evidence="2" type="ORF">VaNZ11_013409</name>
</gene>
<feature type="region of interest" description="Disordered" evidence="1">
    <location>
        <begin position="1526"/>
        <end position="1561"/>
    </location>
</feature>
<evidence type="ECO:0000313" key="2">
    <source>
        <dbReference type="EMBL" id="GLI68864.1"/>
    </source>
</evidence>
<keyword evidence="3" id="KW-1185">Reference proteome</keyword>
<feature type="compositionally biased region" description="Low complexity" evidence="1">
    <location>
        <begin position="356"/>
        <end position="373"/>
    </location>
</feature>
<feature type="compositionally biased region" description="Gly residues" evidence="1">
    <location>
        <begin position="1334"/>
        <end position="1344"/>
    </location>
</feature>
<dbReference type="EMBL" id="BSDZ01000080">
    <property type="protein sequence ID" value="GLI68864.1"/>
    <property type="molecule type" value="Genomic_DNA"/>
</dbReference>
<dbReference type="Proteomes" id="UP001165090">
    <property type="component" value="Unassembled WGS sequence"/>
</dbReference>
<feature type="region of interest" description="Disordered" evidence="1">
    <location>
        <begin position="138"/>
        <end position="160"/>
    </location>
</feature>